<dbReference type="AlphaFoldDB" id="A0AAV7QYY9"/>
<sequence>MTSAPQLVPRKGGGAGIKDPAGCRALLRRPRQPQTGPHEPLDSGAAHDHHTLLSARHCRSDGVAQHLSAADTVLRCRHAAEPSLIGRRAPVPPKVLHTKKRGPGPSAPHPHPVPQP</sequence>
<dbReference type="Proteomes" id="UP001066276">
    <property type="component" value="Chromosome 6"/>
</dbReference>
<comment type="caution">
    <text evidence="2">The sequence shown here is derived from an EMBL/GenBank/DDBJ whole genome shotgun (WGS) entry which is preliminary data.</text>
</comment>
<feature type="compositionally biased region" description="Pro residues" evidence="1">
    <location>
        <begin position="105"/>
        <end position="116"/>
    </location>
</feature>
<evidence type="ECO:0000313" key="3">
    <source>
        <dbReference type="Proteomes" id="UP001066276"/>
    </source>
</evidence>
<name>A0AAV7QYY9_PLEWA</name>
<feature type="region of interest" description="Disordered" evidence="1">
    <location>
        <begin position="1"/>
        <end position="50"/>
    </location>
</feature>
<organism evidence="2 3">
    <name type="scientific">Pleurodeles waltl</name>
    <name type="common">Iberian ribbed newt</name>
    <dbReference type="NCBI Taxonomy" id="8319"/>
    <lineage>
        <taxon>Eukaryota</taxon>
        <taxon>Metazoa</taxon>
        <taxon>Chordata</taxon>
        <taxon>Craniata</taxon>
        <taxon>Vertebrata</taxon>
        <taxon>Euteleostomi</taxon>
        <taxon>Amphibia</taxon>
        <taxon>Batrachia</taxon>
        <taxon>Caudata</taxon>
        <taxon>Salamandroidea</taxon>
        <taxon>Salamandridae</taxon>
        <taxon>Pleurodelinae</taxon>
        <taxon>Pleurodeles</taxon>
    </lineage>
</organism>
<evidence type="ECO:0000256" key="1">
    <source>
        <dbReference type="SAM" id="MobiDB-lite"/>
    </source>
</evidence>
<feature type="compositionally biased region" description="Basic and acidic residues" evidence="1">
    <location>
        <begin position="39"/>
        <end position="50"/>
    </location>
</feature>
<reference evidence="2" key="1">
    <citation type="journal article" date="2022" name="bioRxiv">
        <title>Sequencing and chromosome-scale assembly of the giantPleurodeles waltlgenome.</title>
        <authorList>
            <person name="Brown T."/>
            <person name="Elewa A."/>
            <person name="Iarovenko S."/>
            <person name="Subramanian E."/>
            <person name="Araus A.J."/>
            <person name="Petzold A."/>
            <person name="Susuki M."/>
            <person name="Suzuki K.-i.T."/>
            <person name="Hayashi T."/>
            <person name="Toyoda A."/>
            <person name="Oliveira C."/>
            <person name="Osipova E."/>
            <person name="Leigh N.D."/>
            <person name="Simon A."/>
            <person name="Yun M.H."/>
        </authorList>
    </citation>
    <scope>NUCLEOTIDE SEQUENCE</scope>
    <source>
        <strain evidence="2">20211129_DDA</strain>
        <tissue evidence="2">Liver</tissue>
    </source>
</reference>
<feature type="region of interest" description="Disordered" evidence="1">
    <location>
        <begin position="81"/>
        <end position="116"/>
    </location>
</feature>
<proteinExistence type="predicted"/>
<gene>
    <name evidence="2" type="ORF">NDU88_012015</name>
</gene>
<protein>
    <submittedName>
        <fullName evidence="2">Uncharacterized protein</fullName>
    </submittedName>
</protein>
<evidence type="ECO:0000313" key="2">
    <source>
        <dbReference type="EMBL" id="KAJ1145731.1"/>
    </source>
</evidence>
<keyword evidence="3" id="KW-1185">Reference proteome</keyword>
<dbReference type="EMBL" id="JANPWB010000010">
    <property type="protein sequence ID" value="KAJ1145731.1"/>
    <property type="molecule type" value="Genomic_DNA"/>
</dbReference>
<accession>A0AAV7QYY9</accession>